<accession>A0A926JVX4</accession>
<dbReference type="CDD" id="cd06163">
    <property type="entry name" value="S2P-M50_PDZ_RseP-like"/>
    <property type="match status" value="2"/>
</dbReference>
<keyword evidence="10 11" id="KW-0472">Membrane</keyword>
<dbReference type="EMBL" id="JACVDC010000091">
    <property type="protein sequence ID" value="MBC9798141.1"/>
    <property type="molecule type" value="Genomic_DNA"/>
</dbReference>
<dbReference type="NCBIfam" id="TIGR00054">
    <property type="entry name" value="RIP metalloprotease RseP"/>
    <property type="match status" value="1"/>
</dbReference>
<dbReference type="EC" id="3.4.24.-" evidence="11"/>
<evidence type="ECO:0000256" key="8">
    <source>
        <dbReference type="ARBA" id="ARBA00022989"/>
    </source>
</evidence>
<dbReference type="Gene3D" id="2.30.42.10">
    <property type="match status" value="2"/>
</dbReference>
<evidence type="ECO:0000256" key="11">
    <source>
        <dbReference type="RuleBase" id="RU362031"/>
    </source>
</evidence>
<dbReference type="GO" id="GO:0006508">
    <property type="term" value="P:proteolysis"/>
    <property type="evidence" value="ECO:0007669"/>
    <property type="project" value="UniProtKB-KW"/>
</dbReference>
<evidence type="ECO:0000313" key="13">
    <source>
        <dbReference type="EMBL" id="MBC9798141.1"/>
    </source>
</evidence>
<sequence>MDIVIKLSQFLLSLSLLIVLHEFGHFIPARLFGTRVEKFFLFFDVKFALFKKKIGETVYGIGWLPLGGYVKISGMIDESMDKEQMEQPPQPWEFRSKPAWQRLIIMLGGVTVNFILAFIIYIGIAYAYGERYIQNDNVKDGIWVTNSAMEDIGFRTGDKLVSIDGKPIENFSGSTERLLLSKEVTVERNGDIKKIMMPVDFIDQLMKSREGKEGAGPIMGVRIPFVIMGTDEDSPNAGVIKTRDILVSLNGEKITYADEALARVEGLTGQTVPAVVKRDDKEIKVDLTVDDTGKMGIFYAPGLGLTNLERLGLYEVSRKQYTFMESIPRGLQKGKDRLVSYGKQLKMIFNPETGAYKGVGGFKAIFDLFPQTWSWQAFWEITALLSIMLGVLNLLPIPALDGGHVMFLLYEMVSGRKPSDKFLEYAQIAGFFVLMALVLFANGNDIYRWLFK</sequence>
<dbReference type="PANTHER" id="PTHR42837:SF2">
    <property type="entry name" value="MEMBRANE METALLOPROTEASE ARASP2, CHLOROPLASTIC-RELATED"/>
    <property type="match status" value="1"/>
</dbReference>
<evidence type="ECO:0000256" key="9">
    <source>
        <dbReference type="ARBA" id="ARBA00023049"/>
    </source>
</evidence>
<evidence type="ECO:0000256" key="10">
    <source>
        <dbReference type="ARBA" id="ARBA00023136"/>
    </source>
</evidence>
<feature type="transmembrane region" description="Helical" evidence="11">
    <location>
        <begin position="422"/>
        <end position="441"/>
    </location>
</feature>
<dbReference type="RefSeq" id="WP_187967267.1">
    <property type="nucleotide sequence ID" value="NZ_JACVDC010000091.1"/>
</dbReference>
<dbReference type="InterPro" id="IPR008915">
    <property type="entry name" value="Peptidase_M50"/>
</dbReference>
<evidence type="ECO:0000256" key="5">
    <source>
        <dbReference type="ARBA" id="ARBA00022692"/>
    </source>
</evidence>
<dbReference type="Proteomes" id="UP000653730">
    <property type="component" value="Unassembled WGS sequence"/>
</dbReference>
<evidence type="ECO:0000313" key="14">
    <source>
        <dbReference type="Proteomes" id="UP000653730"/>
    </source>
</evidence>
<feature type="domain" description="Peptidase M50" evidence="12">
    <location>
        <begin position="10"/>
        <end position="437"/>
    </location>
</feature>
<feature type="transmembrane region" description="Helical" evidence="11">
    <location>
        <begin position="103"/>
        <end position="128"/>
    </location>
</feature>
<organism evidence="13 14">
    <name type="scientific">Sinomicrobium weinanense</name>
    <dbReference type="NCBI Taxonomy" id="2842200"/>
    <lineage>
        <taxon>Bacteria</taxon>
        <taxon>Pseudomonadati</taxon>
        <taxon>Bacteroidota</taxon>
        <taxon>Flavobacteriia</taxon>
        <taxon>Flavobacteriales</taxon>
        <taxon>Flavobacteriaceae</taxon>
        <taxon>Sinomicrobium</taxon>
    </lineage>
</organism>
<keyword evidence="9 11" id="KW-0482">Metalloprotease</keyword>
<dbReference type="GO" id="GO:0016020">
    <property type="term" value="C:membrane"/>
    <property type="evidence" value="ECO:0007669"/>
    <property type="project" value="UniProtKB-SubCell"/>
</dbReference>
<keyword evidence="7 11" id="KW-0862">Zinc</keyword>
<keyword evidence="6 11" id="KW-0378">Hydrolase</keyword>
<reference evidence="13 14" key="1">
    <citation type="submission" date="2020-09" db="EMBL/GenBank/DDBJ databases">
        <title>Sinomicrobium weinanense sp. nov., a halophilic bacteria isolated from saline-alkali soil.</title>
        <authorList>
            <person name="Wu P."/>
            <person name="Ren H."/>
            <person name="Mei Y."/>
            <person name="Liang Y."/>
            <person name="Chen Z."/>
        </authorList>
    </citation>
    <scope>NUCLEOTIDE SEQUENCE [LARGE SCALE GENOMIC DNA]</scope>
    <source>
        <strain evidence="13 14">FJxs</strain>
    </source>
</reference>
<comment type="subcellular location">
    <subcellularLocation>
        <location evidence="2">Membrane</location>
        <topology evidence="2">Multi-pass membrane protein</topology>
    </subcellularLocation>
</comment>
<evidence type="ECO:0000256" key="3">
    <source>
        <dbReference type="ARBA" id="ARBA00007931"/>
    </source>
</evidence>
<comment type="similarity">
    <text evidence="3 11">Belongs to the peptidase M50B family.</text>
</comment>
<evidence type="ECO:0000256" key="6">
    <source>
        <dbReference type="ARBA" id="ARBA00022801"/>
    </source>
</evidence>
<keyword evidence="5 11" id="KW-0812">Transmembrane</keyword>
<proteinExistence type="inferred from homology"/>
<dbReference type="InterPro" id="IPR036034">
    <property type="entry name" value="PDZ_sf"/>
</dbReference>
<evidence type="ECO:0000256" key="2">
    <source>
        <dbReference type="ARBA" id="ARBA00004141"/>
    </source>
</evidence>
<comment type="cofactor">
    <cofactor evidence="1 11">
        <name>Zn(2+)</name>
        <dbReference type="ChEBI" id="CHEBI:29105"/>
    </cofactor>
</comment>
<protein>
    <recommendedName>
        <fullName evidence="11">Zinc metalloprotease</fullName>
        <ecNumber evidence="11">3.4.24.-</ecNumber>
    </recommendedName>
</protein>
<keyword evidence="4" id="KW-0645">Protease</keyword>
<dbReference type="InterPro" id="IPR004387">
    <property type="entry name" value="Pept_M50_Zn"/>
</dbReference>
<gene>
    <name evidence="13" type="primary">rseP</name>
    <name evidence="13" type="ORF">IBL28_19375</name>
</gene>
<dbReference type="PANTHER" id="PTHR42837">
    <property type="entry name" value="REGULATOR OF SIGMA-E PROTEASE RSEP"/>
    <property type="match status" value="1"/>
</dbReference>
<dbReference type="AlphaFoldDB" id="A0A926JVX4"/>
<evidence type="ECO:0000259" key="12">
    <source>
        <dbReference type="Pfam" id="PF02163"/>
    </source>
</evidence>
<feature type="transmembrane region" description="Helical" evidence="11">
    <location>
        <begin position="384"/>
        <end position="410"/>
    </location>
</feature>
<dbReference type="SUPFAM" id="SSF50156">
    <property type="entry name" value="PDZ domain-like"/>
    <property type="match status" value="2"/>
</dbReference>
<evidence type="ECO:0000256" key="7">
    <source>
        <dbReference type="ARBA" id="ARBA00022833"/>
    </source>
</evidence>
<name>A0A926JVX4_9FLAO</name>
<dbReference type="GO" id="GO:0004222">
    <property type="term" value="F:metalloendopeptidase activity"/>
    <property type="evidence" value="ECO:0007669"/>
    <property type="project" value="InterPro"/>
</dbReference>
<evidence type="ECO:0000256" key="4">
    <source>
        <dbReference type="ARBA" id="ARBA00022670"/>
    </source>
</evidence>
<evidence type="ECO:0000256" key="1">
    <source>
        <dbReference type="ARBA" id="ARBA00001947"/>
    </source>
</evidence>
<keyword evidence="8 11" id="KW-1133">Transmembrane helix</keyword>
<keyword evidence="14" id="KW-1185">Reference proteome</keyword>
<keyword evidence="11" id="KW-0479">Metal-binding</keyword>
<dbReference type="Pfam" id="PF02163">
    <property type="entry name" value="Peptidase_M50"/>
    <property type="match status" value="1"/>
</dbReference>
<dbReference type="GO" id="GO:0046872">
    <property type="term" value="F:metal ion binding"/>
    <property type="evidence" value="ECO:0007669"/>
    <property type="project" value="UniProtKB-KW"/>
</dbReference>
<comment type="caution">
    <text evidence="13">The sequence shown here is derived from an EMBL/GenBank/DDBJ whole genome shotgun (WGS) entry which is preliminary data.</text>
</comment>